<feature type="chain" id="PRO_5002870252" evidence="2">
    <location>
        <begin position="32"/>
        <end position="193"/>
    </location>
</feature>
<dbReference type="MEROPS" id="I11.001"/>
<keyword evidence="3" id="KW-0646">Protease inhibitor</keyword>
<sequence length="193" mass="21434">MIFNSISNKKIRIFTLASGLLLGAATFSASATSPVKPSEVIQTMIKAQAYSAANYVSQETSKMFPAPKEGQVQHILTLDSLDNEADYMLEIQVGQTKMVDCNKHGLTGELKQLSVKGWGYNYYQVDSINEGPSTMMACFDKALTEQFLPIQGSLKIPYDSRLPKVIYLPENSQVRYRVWKVDAPFAYSGTKAK</sequence>
<keyword evidence="3" id="KW-0722">Serine protease inhibitor</keyword>
<organism evidence="3 4">
    <name type="scientific">Shewanella piezotolerans (strain WP3 / JCM 13877)</name>
    <dbReference type="NCBI Taxonomy" id="225849"/>
    <lineage>
        <taxon>Bacteria</taxon>
        <taxon>Pseudomonadati</taxon>
        <taxon>Pseudomonadota</taxon>
        <taxon>Gammaproteobacteria</taxon>
        <taxon>Alteromonadales</taxon>
        <taxon>Shewanellaceae</taxon>
        <taxon>Shewanella</taxon>
    </lineage>
</organism>
<name>B8CM80_SHEPW</name>
<dbReference type="PANTHER" id="PTHR35890">
    <property type="match status" value="1"/>
</dbReference>
<dbReference type="OrthoDB" id="997196at2"/>
<gene>
    <name evidence="3" type="ordered locus">swp_2394</name>
</gene>
<dbReference type="PANTHER" id="PTHR35890:SF3">
    <property type="entry name" value="ECOTIN"/>
    <property type="match status" value="1"/>
</dbReference>
<evidence type="ECO:0000256" key="2">
    <source>
        <dbReference type="SAM" id="SignalP"/>
    </source>
</evidence>
<dbReference type="InterPro" id="IPR005658">
    <property type="entry name" value="Prot_inh_ecotin"/>
</dbReference>
<dbReference type="RefSeq" id="WP_020912497.1">
    <property type="nucleotide sequence ID" value="NC_011566.1"/>
</dbReference>
<dbReference type="SUPFAM" id="SSF49772">
    <property type="entry name" value="Ecotin, trypsin inhibitor"/>
    <property type="match status" value="1"/>
</dbReference>
<dbReference type="Gene3D" id="2.60.40.550">
    <property type="entry name" value="Ecotin"/>
    <property type="match status" value="1"/>
</dbReference>
<dbReference type="Pfam" id="PF03974">
    <property type="entry name" value="Ecotin"/>
    <property type="match status" value="1"/>
</dbReference>
<reference evidence="3 4" key="1">
    <citation type="journal article" date="2008" name="PLoS ONE">
        <title>Environmental adaptation: genomic analysis of the piezotolerant and psychrotolerant deep-sea iron reducing bacterium Shewanella piezotolerans WP3.</title>
        <authorList>
            <person name="Wang F."/>
            <person name="Wang J."/>
            <person name="Jian H."/>
            <person name="Zhang B."/>
            <person name="Li S."/>
            <person name="Wang F."/>
            <person name="Zeng X."/>
            <person name="Gao L."/>
            <person name="Bartlett D.H."/>
            <person name="Yu J."/>
            <person name="Hu S."/>
            <person name="Xiao X."/>
        </authorList>
    </citation>
    <scope>NUCLEOTIDE SEQUENCE [LARGE SCALE GENOMIC DNA]</scope>
    <source>
        <strain evidence="4">WP3 / JCM 13877</strain>
    </source>
</reference>
<dbReference type="Proteomes" id="UP000000753">
    <property type="component" value="Chromosome"/>
</dbReference>
<keyword evidence="4" id="KW-1185">Reference proteome</keyword>
<proteinExistence type="inferred from homology"/>
<protein>
    <submittedName>
        <fullName evidence="3">Serine protease inhibitor, ecotin</fullName>
    </submittedName>
</protein>
<evidence type="ECO:0000256" key="1">
    <source>
        <dbReference type="ARBA" id="ARBA00010558"/>
    </source>
</evidence>
<dbReference type="GO" id="GO:0004867">
    <property type="term" value="F:serine-type endopeptidase inhibitor activity"/>
    <property type="evidence" value="ECO:0007669"/>
    <property type="project" value="InterPro"/>
</dbReference>
<evidence type="ECO:0000313" key="3">
    <source>
        <dbReference type="EMBL" id="ACJ29137.1"/>
    </source>
</evidence>
<dbReference type="AlphaFoldDB" id="B8CM80"/>
<evidence type="ECO:0000313" key="4">
    <source>
        <dbReference type="Proteomes" id="UP000000753"/>
    </source>
</evidence>
<dbReference type="KEGG" id="swp:swp_2394"/>
<dbReference type="InterPro" id="IPR036198">
    <property type="entry name" value="Ecotin_sf"/>
</dbReference>
<comment type="similarity">
    <text evidence="1">Belongs to the protease inhibitor I11 (ecotin) family.</text>
</comment>
<dbReference type="eggNOG" id="COG4574">
    <property type="taxonomic scope" value="Bacteria"/>
</dbReference>
<dbReference type="HOGENOM" id="CLU_111565_0_1_6"/>
<dbReference type="EMBL" id="CP000472">
    <property type="protein sequence ID" value="ACJ29137.1"/>
    <property type="molecule type" value="Genomic_DNA"/>
</dbReference>
<feature type="signal peptide" evidence="2">
    <location>
        <begin position="1"/>
        <end position="31"/>
    </location>
</feature>
<dbReference type="NCBIfam" id="NF002987">
    <property type="entry name" value="PRK03719.1"/>
    <property type="match status" value="1"/>
</dbReference>
<accession>B8CM80</accession>
<dbReference type="STRING" id="225849.swp_2394"/>
<keyword evidence="2" id="KW-0732">Signal</keyword>